<protein>
    <submittedName>
        <fullName evidence="1">Uncharacterized protein</fullName>
    </submittedName>
</protein>
<gene>
    <name evidence="1" type="ORF">QAD02_004746</name>
</gene>
<comment type="caution">
    <text evidence="1">The sequence shown here is derived from an EMBL/GenBank/DDBJ whole genome shotgun (WGS) entry which is preliminary data.</text>
</comment>
<proteinExistence type="predicted"/>
<evidence type="ECO:0000313" key="1">
    <source>
        <dbReference type="EMBL" id="KAJ8673484.1"/>
    </source>
</evidence>
<dbReference type="EMBL" id="CM056743">
    <property type="protein sequence ID" value="KAJ8673484.1"/>
    <property type="molecule type" value="Genomic_DNA"/>
</dbReference>
<dbReference type="Proteomes" id="UP001239111">
    <property type="component" value="Chromosome 3"/>
</dbReference>
<reference evidence="1" key="1">
    <citation type="submission" date="2023-04" db="EMBL/GenBank/DDBJ databases">
        <title>A chromosome-level genome assembly of the parasitoid wasp Eretmocerus hayati.</title>
        <authorList>
            <person name="Zhong Y."/>
            <person name="Liu S."/>
            <person name="Liu Y."/>
        </authorList>
    </citation>
    <scope>NUCLEOTIDE SEQUENCE</scope>
    <source>
        <strain evidence="1">ZJU_SS_LIU_2023</strain>
    </source>
</reference>
<accession>A0ACC2NQW7</accession>
<sequence length="106" mass="11781">MTAVFLGCGNADDVVDYIMMTACSLNGLAKVAAIHVHMEKVSIVFDSILEDWSSINEKNLQDIMRRFAKTGRSVFIFQATSCCMSNFLIFIGALPFLVPPVNETIW</sequence>
<organism evidence="1 2">
    <name type="scientific">Eretmocerus hayati</name>
    <dbReference type="NCBI Taxonomy" id="131215"/>
    <lineage>
        <taxon>Eukaryota</taxon>
        <taxon>Metazoa</taxon>
        <taxon>Ecdysozoa</taxon>
        <taxon>Arthropoda</taxon>
        <taxon>Hexapoda</taxon>
        <taxon>Insecta</taxon>
        <taxon>Pterygota</taxon>
        <taxon>Neoptera</taxon>
        <taxon>Endopterygota</taxon>
        <taxon>Hymenoptera</taxon>
        <taxon>Apocrita</taxon>
        <taxon>Proctotrupomorpha</taxon>
        <taxon>Chalcidoidea</taxon>
        <taxon>Aphelinidae</taxon>
        <taxon>Aphelininae</taxon>
        <taxon>Eretmocerus</taxon>
    </lineage>
</organism>
<keyword evidence="2" id="KW-1185">Reference proteome</keyword>
<evidence type="ECO:0000313" key="2">
    <source>
        <dbReference type="Proteomes" id="UP001239111"/>
    </source>
</evidence>
<name>A0ACC2NQW7_9HYME</name>